<dbReference type="Gene3D" id="3.40.50.2000">
    <property type="entry name" value="Glycogen Phosphorylase B"/>
    <property type="match status" value="2"/>
</dbReference>
<gene>
    <name evidence="2" type="ORF">RJ641_035667</name>
</gene>
<dbReference type="EMBL" id="JBAMMX010000008">
    <property type="protein sequence ID" value="KAK6935512.1"/>
    <property type="molecule type" value="Genomic_DNA"/>
</dbReference>
<dbReference type="SUPFAM" id="SSF53756">
    <property type="entry name" value="UDP-Glycosyltransferase/glycogen phosphorylase"/>
    <property type="match status" value="1"/>
</dbReference>
<name>A0AAN8VTL6_9MAGN</name>
<dbReference type="AlphaFoldDB" id="A0AAN8VTL6"/>
<evidence type="ECO:0000313" key="3">
    <source>
        <dbReference type="Proteomes" id="UP001370490"/>
    </source>
</evidence>
<organism evidence="2 3">
    <name type="scientific">Dillenia turbinata</name>
    <dbReference type="NCBI Taxonomy" id="194707"/>
    <lineage>
        <taxon>Eukaryota</taxon>
        <taxon>Viridiplantae</taxon>
        <taxon>Streptophyta</taxon>
        <taxon>Embryophyta</taxon>
        <taxon>Tracheophyta</taxon>
        <taxon>Spermatophyta</taxon>
        <taxon>Magnoliopsida</taxon>
        <taxon>eudicotyledons</taxon>
        <taxon>Gunneridae</taxon>
        <taxon>Pentapetalae</taxon>
        <taxon>Dilleniales</taxon>
        <taxon>Dilleniaceae</taxon>
        <taxon>Dillenia</taxon>
    </lineage>
</organism>
<keyword evidence="3" id="KW-1185">Reference proteome</keyword>
<keyword evidence="1" id="KW-0808">Transferase</keyword>
<accession>A0AAN8VTL6</accession>
<dbReference type="Proteomes" id="UP001370490">
    <property type="component" value="Unassembled WGS sequence"/>
</dbReference>
<dbReference type="PANTHER" id="PTHR48045">
    <property type="entry name" value="UDP-GLYCOSYLTRANSFERASE 72B1"/>
    <property type="match status" value="1"/>
</dbReference>
<dbReference type="GO" id="GO:0008194">
    <property type="term" value="F:UDP-glycosyltransferase activity"/>
    <property type="evidence" value="ECO:0007669"/>
    <property type="project" value="InterPro"/>
</dbReference>
<evidence type="ECO:0000256" key="1">
    <source>
        <dbReference type="ARBA" id="ARBA00022679"/>
    </source>
</evidence>
<evidence type="ECO:0000313" key="2">
    <source>
        <dbReference type="EMBL" id="KAK6935512.1"/>
    </source>
</evidence>
<dbReference type="CDD" id="cd03784">
    <property type="entry name" value="GT1_Gtf-like"/>
    <property type="match status" value="1"/>
</dbReference>
<protein>
    <submittedName>
        <fullName evidence="2">Uncharacterized protein</fullName>
    </submittedName>
</protein>
<dbReference type="FunFam" id="3.40.50.2000:FF:000054">
    <property type="entry name" value="Glycosyltransferase"/>
    <property type="match status" value="1"/>
</dbReference>
<proteinExistence type="predicted"/>
<sequence>MEFETRETLHIAMIPTVGMGHLIPMAELSKKLVLSGHISITFFIPNDGSSLEAQKQVLEDLPKSKIKAIFLPPVNLDDLPQGIQVTKRIMPMVTRSLPFLRESFRIFNQSKHIGIAAMVVDLFGTEAFALAKEFGAVPIIFFPSPALGLSLGLHLPELDQTYSCEYRYLPEPVQLPGCVPLGGIDLVEPVQDRGDEHYAQILHLVKRYRSAAGIMVNSFFELEPGPIKALNEDRWGFPPVYPVGPLIQACSTCTEDKTGCLKWLEHQPRGSVLYISFGSGGTLSEEQTTELSHGLEMSGQRFIWVVKSPNREASGTYFRVKSAEDPLEFLPQAFLERTKGSLMVGEEGDEIRKRMRVLKEAAAMALKEGGSSTNSLAEVVQLISKKKQKPI</sequence>
<dbReference type="InterPro" id="IPR002213">
    <property type="entry name" value="UDP_glucos_trans"/>
</dbReference>
<comment type="caution">
    <text evidence="2">The sequence shown here is derived from an EMBL/GenBank/DDBJ whole genome shotgun (WGS) entry which is preliminary data.</text>
</comment>
<reference evidence="2 3" key="1">
    <citation type="submission" date="2023-12" db="EMBL/GenBank/DDBJ databases">
        <title>A high-quality genome assembly for Dillenia turbinata (Dilleniales).</title>
        <authorList>
            <person name="Chanderbali A."/>
        </authorList>
    </citation>
    <scope>NUCLEOTIDE SEQUENCE [LARGE SCALE GENOMIC DNA]</scope>
    <source>
        <strain evidence="2">LSX21</strain>
        <tissue evidence="2">Leaf</tissue>
    </source>
</reference>
<dbReference type="PANTHER" id="PTHR48045:SF12">
    <property type="entry name" value="GLYCOSYLTRANSFERASE"/>
    <property type="match status" value="1"/>
</dbReference>